<proteinExistence type="predicted"/>
<dbReference type="PANTHER" id="PTHR15907">
    <property type="entry name" value="DUF614 FAMILY PROTEIN-RELATED"/>
    <property type="match status" value="1"/>
</dbReference>
<organism evidence="2 3">
    <name type="scientific">Handroanthus impetiginosus</name>
    <dbReference type="NCBI Taxonomy" id="429701"/>
    <lineage>
        <taxon>Eukaryota</taxon>
        <taxon>Viridiplantae</taxon>
        <taxon>Streptophyta</taxon>
        <taxon>Embryophyta</taxon>
        <taxon>Tracheophyta</taxon>
        <taxon>Spermatophyta</taxon>
        <taxon>Magnoliopsida</taxon>
        <taxon>eudicotyledons</taxon>
        <taxon>Gunneridae</taxon>
        <taxon>Pentapetalae</taxon>
        <taxon>asterids</taxon>
        <taxon>lamiids</taxon>
        <taxon>Lamiales</taxon>
        <taxon>Bignoniaceae</taxon>
        <taxon>Crescentiina</taxon>
        <taxon>Tabebuia alliance</taxon>
        <taxon>Handroanthus</taxon>
    </lineage>
</organism>
<dbReference type="EMBL" id="NKXS01004394">
    <property type="protein sequence ID" value="PIN06523.1"/>
    <property type="molecule type" value="Genomic_DNA"/>
</dbReference>
<accession>A0A2G9GMM6</accession>
<dbReference type="AlphaFoldDB" id="A0A2G9GMM6"/>
<evidence type="ECO:0000256" key="1">
    <source>
        <dbReference type="SAM" id="MobiDB-lite"/>
    </source>
</evidence>
<evidence type="ECO:0000313" key="2">
    <source>
        <dbReference type="EMBL" id="PIN06523.1"/>
    </source>
</evidence>
<keyword evidence="3" id="KW-1185">Reference proteome</keyword>
<dbReference type="InterPro" id="IPR006461">
    <property type="entry name" value="PLAC_motif_containing"/>
</dbReference>
<reference evidence="3" key="1">
    <citation type="journal article" date="2018" name="Gigascience">
        <title>Genome assembly of the Pink Ipe (Handroanthus impetiginosus, Bignoniaceae), a highly valued, ecologically keystone Neotropical timber forest tree.</title>
        <authorList>
            <person name="Silva-Junior O.B."/>
            <person name="Grattapaglia D."/>
            <person name="Novaes E."/>
            <person name="Collevatti R.G."/>
        </authorList>
    </citation>
    <scope>NUCLEOTIDE SEQUENCE [LARGE SCALE GENOMIC DNA]</scope>
    <source>
        <strain evidence="3">cv. UFG-1</strain>
    </source>
</reference>
<name>A0A2G9GMM6_9LAMI</name>
<dbReference type="Proteomes" id="UP000231279">
    <property type="component" value="Unassembled WGS sequence"/>
</dbReference>
<feature type="compositionally biased region" description="Polar residues" evidence="1">
    <location>
        <begin position="7"/>
        <end position="20"/>
    </location>
</feature>
<gene>
    <name evidence="2" type="ORF">CDL12_20924</name>
</gene>
<dbReference type="NCBIfam" id="TIGR01571">
    <property type="entry name" value="A_thal_Cys_rich"/>
    <property type="match status" value="1"/>
</dbReference>
<feature type="region of interest" description="Disordered" evidence="1">
    <location>
        <begin position="1"/>
        <end position="89"/>
    </location>
</feature>
<dbReference type="STRING" id="429701.A0A2G9GMM6"/>
<dbReference type="OrthoDB" id="1045822at2759"/>
<evidence type="ECO:0000313" key="3">
    <source>
        <dbReference type="Proteomes" id="UP000231279"/>
    </source>
</evidence>
<sequence>MGRIDPNATTQYHQGLQSQEPIDDDAPPHEDNDLYEPPSDYHKPKKLVTNHDKIKPRPNMAQPQAFPPQQEDDENATQCFPPEAPININGDDEDDFNKTQAFPPRQPETAVPNVGGQFTPGGQSGNLVHHHQPVAGGIPVQPGVTPSPLLMPNQLLVASPQPWKTHLFGCMEDPQNAIITVCFPCVTFGQIAEVVDSGGTSCGTSGMLYSLIACCIAMPCLMSCGYRSKLRARFGLVESPAPDWLVHCFCECCALCQEYRELQTRGLDPSIGWMGNVAKQRQQMQQFGMTPPMQQRMM</sequence>
<protein>
    <recommendedName>
        <fullName evidence="4">PLAC8 motif-containing protein</fullName>
    </recommendedName>
</protein>
<dbReference type="Pfam" id="PF04749">
    <property type="entry name" value="PLAC8"/>
    <property type="match status" value="1"/>
</dbReference>
<evidence type="ECO:0008006" key="4">
    <source>
        <dbReference type="Google" id="ProtNLM"/>
    </source>
</evidence>
<comment type="caution">
    <text evidence="2">The sequence shown here is derived from an EMBL/GenBank/DDBJ whole genome shotgun (WGS) entry which is preliminary data.</text>
</comment>